<evidence type="ECO:0000256" key="1">
    <source>
        <dbReference type="ARBA" id="ARBA00022448"/>
    </source>
</evidence>
<keyword evidence="1" id="KW-0813">Transport</keyword>
<organism evidence="5 6">
    <name type="scientific">Acidiphilium iwatense</name>
    <dbReference type="NCBI Taxonomy" id="768198"/>
    <lineage>
        <taxon>Bacteria</taxon>
        <taxon>Pseudomonadati</taxon>
        <taxon>Pseudomonadota</taxon>
        <taxon>Alphaproteobacteria</taxon>
        <taxon>Acetobacterales</taxon>
        <taxon>Acidocellaceae</taxon>
        <taxon>Acidiphilium</taxon>
    </lineage>
</organism>
<dbReference type="Proteomes" id="UP001521209">
    <property type="component" value="Unassembled WGS sequence"/>
</dbReference>
<reference evidence="5 6" key="1">
    <citation type="submission" date="2022-01" db="EMBL/GenBank/DDBJ databases">
        <authorList>
            <person name="Won M."/>
            <person name="Kim S.-J."/>
            <person name="Kwon S.-W."/>
        </authorList>
    </citation>
    <scope>NUCLEOTIDE SEQUENCE [LARGE SCALE GENOMIC DNA]</scope>
    <source>
        <strain evidence="5 6">KCTC 23505</strain>
    </source>
</reference>
<evidence type="ECO:0000259" key="4">
    <source>
        <dbReference type="PROSITE" id="PS50893"/>
    </source>
</evidence>
<dbReference type="InterPro" id="IPR003593">
    <property type="entry name" value="AAA+_ATPase"/>
</dbReference>
<dbReference type="InterPro" id="IPR003439">
    <property type="entry name" value="ABC_transporter-like_ATP-bd"/>
</dbReference>
<proteinExistence type="predicted"/>
<dbReference type="PANTHER" id="PTHR42939:SF1">
    <property type="entry name" value="ABC TRANSPORTER ATP-BINDING PROTEIN ALBC-RELATED"/>
    <property type="match status" value="1"/>
</dbReference>
<evidence type="ECO:0000313" key="5">
    <source>
        <dbReference type="EMBL" id="MCF3946777.1"/>
    </source>
</evidence>
<dbReference type="PANTHER" id="PTHR42939">
    <property type="entry name" value="ABC TRANSPORTER ATP-BINDING PROTEIN ALBC-RELATED"/>
    <property type="match status" value="1"/>
</dbReference>
<dbReference type="SMART" id="SM00382">
    <property type="entry name" value="AAA"/>
    <property type="match status" value="1"/>
</dbReference>
<comment type="caution">
    <text evidence="5">The sequence shown here is derived from an EMBL/GenBank/DDBJ whole genome shotgun (WGS) entry which is preliminary data.</text>
</comment>
<keyword evidence="2" id="KW-0547">Nucleotide-binding</keyword>
<protein>
    <submittedName>
        <fullName evidence="5">ABC transporter ATP-binding protein</fullName>
    </submittedName>
</protein>
<gene>
    <name evidence="5" type="ORF">L2A60_08800</name>
</gene>
<sequence length="237" mass="25337">MASAVSAGYRGVARVADIDLAVEPGDFLVLLGANGSGKSTLMRAVSGQISLLAGAVRIDGIDMASTPEAAKRSIGYAVEPYDLPETLTGAQYLDLIASIRGCSARDWPCDELDEVLQFRPWLRTTISAYSLGTRMKLSIMGALLGAPKLLLLDESLNGLDPLMLFRVRRIFAALRAKGHGVILSTHMVGTIGADCTGIVFLEHGRCRHRWTRREIDAAQGQPGGLEAMVIAALEMAN</sequence>
<dbReference type="InterPro" id="IPR027417">
    <property type="entry name" value="P-loop_NTPase"/>
</dbReference>
<keyword evidence="6" id="KW-1185">Reference proteome</keyword>
<dbReference type="InterPro" id="IPR051782">
    <property type="entry name" value="ABC_Transporter_VariousFunc"/>
</dbReference>
<dbReference type="RefSeq" id="WP_235704013.1">
    <property type="nucleotide sequence ID" value="NZ_JAKGBZ010000013.1"/>
</dbReference>
<keyword evidence="3 5" id="KW-0067">ATP-binding</keyword>
<dbReference type="Pfam" id="PF00005">
    <property type="entry name" value="ABC_tran"/>
    <property type="match status" value="1"/>
</dbReference>
<dbReference type="PROSITE" id="PS50893">
    <property type="entry name" value="ABC_TRANSPORTER_2"/>
    <property type="match status" value="1"/>
</dbReference>
<feature type="domain" description="ABC transporter" evidence="4">
    <location>
        <begin position="2"/>
        <end position="228"/>
    </location>
</feature>
<accession>A0ABS9DVN0</accession>
<dbReference type="Gene3D" id="3.40.50.300">
    <property type="entry name" value="P-loop containing nucleotide triphosphate hydrolases"/>
    <property type="match status" value="1"/>
</dbReference>
<name>A0ABS9DVN0_9PROT</name>
<dbReference type="EMBL" id="JAKGBZ010000013">
    <property type="protein sequence ID" value="MCF3946777.1"/>
    <property type="molecule type" value="Genomic_DNA"/>
</dbReference>
<evidence type="ECO:0000313" key="6">
    <source>
        <dbReference type="Proteomes" id="UP001521209"/>
    </source>
</evidence>
<dbReference type="GO" id="GO:0005524">
    <property type="term" value="F:ATP binding"/>
    <property type="evidence" value="ECO:0007669"/>
    <property type="project" value="UniProtKB-KW"/>
</dbReference>
<evidence type="ECO:0000256" key="2">
    <source>
        <dbReference type="ARBA" id="ARBA00022741"/>
    </source>
</evidence>
<dbReference type="SUPFAM" id="SSF52540">
    <property type="entry name" value="P-loop containing nucleoside triphosphate hydrolases"/>
    <property type="match status" value="1"/>
</dbReference>
<evidence type="ECO:0000256" key="3">
    <source>
        <dbReference type="ARBA" id="ARBA00022840"/>
    </source>
</evidence>